<reference evidence="3 4" key="1">
    <citation type="submission" date="2019-01" db="EMBL/GenBank/DDBJ databases">
        <authorList>
            <person name="Sayadi A."/>
        </authorList>
    </citation>
    <scope>NUCLEOTIDE SEQUENCE [LARGE SCALE GENOMIC DNA]</scope>
</reference>
<dbReference type="InterPro" id="IPR032675">
    <property type="entry name" value="LRR_dom_sf"/>
</dbReference>
<dbReference type="Proteomes" id="UP000410492">
    <property type="component" value="Unassembled WGS sequence"/>
</dbReference>
<name>A0A653C9E3_CALMS</name>
<dbReference type="Gene3D" id="3.80.10.10">
    <property type="entry name" value="Ribonuclease Inhibitor"/>
    <property type="match status" value="1"/>
</dbReference>
<dbReference type="GO" id="GO:0031146">
    <property type="term" value="P:SCF-dependent proteasomal ubiquitin-dependent protein catabolic process"/>
    <property type="evidence" value="ECO:0007669"/>
    <property type="project" value="InterPro"/>
</dbReference>
<keyword evidence="4" id="KW-1185">Reference proteome</keyword>
<protein>
    <recommendedName>
        <fullName evidence="2">F-box domain-containing protein</fullName>
    </recommendedName>
</protein>
<sequence length="154" mass="17518">MDEGNVASSGSTSRKRSRSSEGSEWKEGKEGGIPCKRFFRPLDPFSALPNEVMVHIFSYLTHEELYKIARCVCKRWYLLVSSPVLWKRITVKQNVPSSVLLKWLENSPLLKELSLTGRGDIDFVTNKVSRCCKRLESLKIENPGPNKLVRSVGY</sequence>
<evidence type="ECO:0000313" key="3">
    <source>
        <dbReference type="EMBL" id="VEN44538.1"/>
    </source>
</evidence>
<dbReference type="PANTHER" id="PTHR16008:SF4">
    <property type="entry name" value="F-BOX ONLY PROTEIN 4"/>
    <property type="match status" value="1"/>
</dbReference>
<dbReference type="PROSITE" id="PS50181">
    <property type="entry name" value="FBOX"/>
    <property type="match status" value="1"/>
</dbReference>
<dbReference type="SMART" id="SM00256">
    <property type="entry name" value="FBOX"/>
    <property type="match status" value="1"/>
</dbReference>
<dbReference type="OrthoDB" id="10257471at2759"/>
<proteinExistence type="predicted"/>
<dbReference type="InterPro" id="IPR036047">
    <property type="entry name" value="F-box-like_dom_sf"/>
</dbReference>
<dbReference type="SUPFAM" id="SSF81383">
    <property type="entry name" value="F-box domain"/>
    <property type="match status" value="1"/>
</dbReference>
<dbReference type="EMBL" id="CAACVG010007263">
    <property type="protein sequence ID" value="VEN44538.1"/>
    <property type="molecule type" value="Genomic_DNA"/>
</dbReference>
<dbReference type="InterPro" id="IPR001810">
    <property type="entry name" value="F-box_dom"/>
</dbReference>
<feature type="compositionally biased region" description="Basic and acidic residues" evidence="1">
    <location>
        <begin position="18"/>
        <end position="29"/>
    </location>
</feature>
<dbReference type="PANTHER" id="PTHR16008">
    <property type="entry name" value="F-BOX ONLY PROTEIN 4"/>
    <property type="match status" value="1"/>
</dbReference>
<evidence type="ECO:0000313" key="4">
    <source>
        <dbReference type="Proteomes" id="UP000410492"/>
    </source>
</evidence>
<dbReference type="GO" id="GO:0019005">
    <property type="term" value="C:SCF ubiquitin ligase complex"/>
    <property type="evidence" value="ECO:0007669"/>
    <property type="project" value="TreeGrafter"/>
</dbReference>
<feature type="domain" description="F-box" evidence="2">
    <location>
        <begin position="42"/>
        <end position="89"/>
    </location>
</feature>
<gene>
    <name evidence="3" type="ORF">CALMAC_LOCUS7289</name>
</gene>
<dbReference type="AlphaFoldDB" id="A0A653C9E3"/>
<dbReference type="InterPro" id="IPR039588">
    <property type="entry name" value="FBXO4"/>
</dbReference>
<dbReference type="GO" id="GO:0000209">
    <property type="term" value="P:protein polyubiquitination"/>
    <property type="evidence" value="ECO:0007669"/>
    <property type="project" value="TreeGrafter"/>
</dbReference>
<dbReference type="Pfam" id="PF12937">
    <property type="entry name" value="F-box-like"/>
    <property type="match status" value="1"/>
</dbReference>
<organism evidence="3 4">
    <name type="scientific">Callosobruchus maculatus</name>
    <name type="common">Southern cowpea weevil</name>
    <name type="synonym">Pulse bruchid</name>
    <dbReference type="NCBI Taxonomy" id="64391"/>
    <lineage>
        <taxon>Eukaryota</taxon>
        <taxon>Metazoa</taxon>
        <taxon>Ecdysozoa</taxon>
        <taxon>Arthropoda</taxon>
        <taxon>Hexapoda</taxon>
        <taxon>Insecta</taxon>
        <taxon>Pterygota</taxon>
        <taxon>Neoptera</taxon>
        <taxon>Endopterygota</taxon>
        <taxon>Coleoptera</taxon>
        <taxon>Polyphaga</taxon>
        <taxon>Cucujiformia</taxon>
        <taxon>Chrysomeloidea</taxon>
        <taxon>Chrysomelidae</taxon>
        <taxon>Bruchinae</taxon>
        <taxon>Bruchini</taxon>
        <taxon>Callosobruchus</taxon>
    </lineage>
</organism>
<accession>A0A653C9E3</accession>
<feature type="region of interest" description="Disordered" evidence="1">
    <location>
        <begin position="1"/>
        <end position="29"/>
    </location>
</feature>
<evidence type="ECO:0000259" key="2">
    <source>
        <dbReference type="PROSITE" id="PS50181"/>
    </source>
</evidence>
<evidence type="ECO:0000256" key="1">
    <source>
        <dbReference type="SAM" id="MobiDB-lite"/>
    </source>
</evidence>